<dbReference type="STRING" id="1798404.A3B92_01110"/>
<proteinExistence type="predicted"/>
<evidence type="ECO:0000313" key="2">
    <source>
        <dbReference type="EMBL" id="OGY64128.1"/>
    </source>
</evidence>
<organism evidence="2 3">
    <name type="scientific">Candidatus Harrisonbacteria bacterium RIFCSPHIGHO2_02_FULL_42_16</name>
    <dbReference type="NCBI Taxonomy" id="1798404"/>
    <lineage>
        <taxon>Bacteria</taxon>
        <taxon>Candidatus Harrisoniibacteriota</taxon>
    </lineage>
</organism>
<evidence type="ECO:0008006" key="4">
    <source>
        <dbReference type="Google" id="ProtNLM"/>
    </source>
</evidence>
<evidence type="ECO:0000256" key="1">
    <source>
        <dbReference type="SAM" id="Phobius"/>
    </source>
</evidence>
<gene>
    <name evidence="2" type="ORF">A3B92_01110</name>
</gene>
<feature type="transmembrane region" description="Helical" evidence="1">
    <location>
        <begin position="36"/>
        <end position="54"/>
    </location>
</feature>
<keyword evidence="1" id="KW-0472">Membrane</keyword>
<dbReference type="AlphaFoldDB" id="A0A1G1ZHP7"/>
<reference evidence="2 3" key="1">
    <citation type="journal article" date="2016" name="Nat. Commun.">
        <title>Thousands of microbial genomes shed light on interconnected biogeochemical processes in an aquifer system.</title>
        <authorList>
            <person name="Anantharaman K."/>
            <person name="Brown C.T."/>
            <person name="Hug L.A."/>
            <person name="Sharon I."/>
            <person name="Castelle C.J."/>
            <person name="Probst A.J."/>
            <person name="Thomas B.C."/>
            <person name="Singh A."/>
            <person name="Wilkins M.J."/>
            <person name="Karaoz U."/>
            <person name="Brodie E.L."/>
            <person name="Williams K.H."/>
            <person name="Hubbard S.S."/>
            <person name="Banfield J.F."/>
        </authorList>
    </citation>
    <scope>NUCLEOTIDE SEQUENCE [LARGE SCALE GENOMIC DNA]</scope>
</reference>
<accession>A0A1G1ZHP7</accession>
<evidence type="ECO:0000313" key="3">
    <source>
        <dbReference type="Proteomes" id="UP000177960"/>
    </source>
</evidence>
<keyword evidence="1" id="KW-1133">Transmembrane helix</keyword>
<comment type="caution">
    <text evidence="2">The sequence shown here is derived from an EMBL/GenBank/DDBJ whole genome shotgun (WGS) entry which is preliminary data.</text>
</comment>
<feature type="transmembrane region" description="Helical" evidence="1">
    <location>
        <begin position="6"/>
        <end position="29"/>
    </location>
</feature>
<dbReference type="EMBL" id="MHJG01000009">
    <property type="protein sequence ID" value="OGY64128.1"/>
    <property type="molecule type" value="Genomic_DNA"/>
</dbReference>
<sequence>MELLDGILIFLLALAGAVVLFVLSALAWIVRNFLRWSFVFLFFYAVIICYKAPFQSIYVPEPAAVPDRLFRYEQDNFGAQIKAGFAKRDITPPRFSWLAGYYPPHPGIFIREWLWVKSLALKDSGGNRIVIVSCDLIGLLPDEIEKIKNLVKKAAPDSIFISATHTHSGPDTIGLWGIPPFTGKNEKYMEFLRRQIAEVIDESVSDLSQGTIRFGEGEFSGYVGGREGNPPDPAVSVMQVLLSSGIPVTLVNFASHADVMKSFRISADFPYYLYERLGKLTGGEVIFIPGAIGGVQPKRNGNKNNQDRFLERGLGEDLADRVYKIMEKPIVSENASIAVKQVKIMASLENKKFSQAARIGIVSDLEIPIKISGKISNDLFYAVEVKAVEARLAQIKIGPAEIITIPGELFPSIWWAIKPKMRGKPKFIFGLTNGELGYILSPKDFDSGKHPYHQGMSIGKESGDSVEKALEILLDGK</sequence>
<keyword evidence="1" id="KW-0812">Transmembrane</keyword>
<name>A0A1G1ZHP7_9BACT</name>
<protein>
    <recommendedName>
        <fullName evidence="4">Neutral/alkaline non-lysosomal ceramidase N-terminal domain-containing protein</fullName>
    </recommendedName>
</protein>
<dbReference type="Proteomes" id="UP000177960">
    <property type="component" value="Unassembled WGS sequence"/>
</dbReference>